<feature type="transmembrane region" description="Helical" evidence="6">
    <location>
        <begin position="186"/>
        <end position="207"/>
    </location>
</feature>
<keyword evidence="3 6" id="KW-0812">Transmembrane</keyword>
<keyword evidence="5 6" id="KW-0472">Membrane</keyword>
<evidence type="ECO:0000313" key="8">
    <source>
        <dbReference type="Proteomes" id="UP001155182"/>
    </source>
</evidence>
<dbReference type="InterPro" id="IPR022493">
    <property type="entry name" value="CHP03716_TM_YkoY"/>
</dbReference>
<dbReference type="GO" id="GO:0016020">
    <property type="term" value="C:membrane"/>
    <property type="evidence" value="ECO:0007669"/>
    <property type="project" value="UniProtKB-SubCell"/>
</dbReference>
<evidence type="ECO:0000256" key="1">
    <source>
        <dbReference type="ARBA" id="ARBA00004141"/>
    </source>
</evidence>
<proteinExistence type="inferred from homology"/>
<evidence type="ECO:0000256" key="4">
    <source>
        <dbReference type="ARBA" id="ARBA00022989"/>
    </source>
</evidence>
<gene>
    <name evidence="7" type="ORF">NF867_02940</name>
</gene>
<comment type="similarity">
    <text evidence="2">Belongs to the TerC family.</text>
</comment>
<organism evidence="7 8">
    <name type="scientific">Solitalea agri</name>
    <dbReference type="NCBI Taxonomy" id="2953739"/>
    <lineage>
        <taxon>Bacteria</taxon>
        <taxon>Pseudomonadati</taxon>
        <taxon>Bacteroidota</taxon>
        <taxon>Sphingobacteriia</taxon>
        <taxon>Sphingobacteriales</taxon>
        <taxon>Sphingobacteriaceae</taxon>
        <taxon>Solitalea</taxon>
    </lineage>
</organism>
<dbReference type="InterPro" id="IPR005496">
    <property type="entry name" value="Integral_membrane_TerC"/>
</dbReference>
<feature type="transmembrane region" description="Helical" evidence="6">
    <location>
        <begin position="77"/>
        <end position="96"/>
    </location>
</feature>
<reference evidence="7" key="1">
    <citation type="submission" date="2022-06" db="EMBL/GenBank/DDBJ databases">
        <title>Solitalea sp. MAHUQ-68 isolated from rhizospheric soil.</title>
        <authorList>
            <person name="Huq M.A."/>
        </authorList>
    </citation>
    <scope>NUCLEOTIDE SEQUENCE</scope>
    <source>
        <strain evidence="7">MAHUQ-68</strain>
    </source>
</reference>
<comment type="caution">
    <text evidence="7">The sequence shown here is derived from an EMBL/GenBank/DDBJ whole genome shotgun (WGS) entry which is preliminary data.</text>
</comment>
<dbReference type="PANTHER" id="PTHR30238:SF4">
    <property type="entry name" value="SLL1022 PROTEIN"/>
    <property type="match status" value="1"/>
</dbReference>
<accession>A0A9X2F0H9</accession>
<evidence type="ECO:0000313" key="7">
    <source>
        <dbReference type="EMBL" id="MCO4291815.1"/>
    </source>
</evidence>
<feature type="transmembrane region" description="Helical" evidence="6">
    <location>
        <begin position="12"/>
        <end position="31"/>
    </location>
</feature>
<dbReference type="NCBIfam" id="TIGR03716">
    <property type="entry name" value="R_switched_YkoY"/>
    <property type="match status" value="1"/>
</dbReference>
<feature type="transmembrane region" description="Helical" evidence="6">
    <location>
        <begin position="116"/>
        <end position="136"/>
    </location>
</feature>
<keyword evidence="4 6" id="KW-1133">Transmembrane helix</keyword>
<keyword evidence="8" id="KW-1185">Reference proteome</keyword>
<protein>
    <submittedName>
        <fullName evidence="7">DUF475 domain-containing protein</fullName>
    </submittedName>
</protein>
<evidence type="ECO:0000256" key="3">
    <source>
        <dbReference type="ARBA" id="ARBA00022692"/>
    </source>
</evidence>
<evidence type="ECO:0000256" key="6">
    <source>
        <dbReference type="SAM" id="Phobius"/>
    </source>
</evidence>
<comment type="subcellular location">
    <subcellularLocation>
        <location evidence="1">Membrane</location>
        <topology evidence="1">Multi-pass membrane protein</topology>
    </subcellularLocation>
</comment>
<dbReference type="Pfam" id="PF03741">
    <property type="entry name" value="TerC"/>
    <property type="match status" value="1"/>
</dbReference>
<dbReference type="AlphaFoldDB" id="A0A9X2F0H9"/>
<feature type="transmembrane region" description="Helical" evidence="6">
    <location>
        <begin position="227"/>
        <end position="249"/>
    </location>
</feature>
<dbReference type="RefSeq" id="WP_252586051.1">
    <property type="nucleotide sequence ID" value="NZ_JAMWYS010000009.1"/>
</dbReference>
<dbReference type="PANTHER" id="PTHR30238">
    <property type="entry name" value="MEMBRANE BOUND PREDICTED REDOX MODULATOR"/>
    <property type="match status" value="1"/>
</dbReference>
<dbReference type="Proteomes" id="UP001155182">
    <property type="component" value="Unassembled WGS sequence"/>
</dbReference>
<feature type="transmembrane region" description="Helical" evidence="6">
    <location>
        <begin position="156"/>
        <end position="174"/>
    </location>
</feature>
<evidence type="ECO:0000256" key="2">
    <source>
        <dbReference type="ARBA" id="ARBA00007511"/>
    </source>
</evidence>
<evidence type="ECO:0000256" key="5">
    <source>
        <dbReference type="ARBA" id="ARBA00023136"/>
    </source>
</evidence>
<feature type="transmembrane region" description="Helical" evidence="6">
    <location>
        <begin position="52"/>
        <end position="71"/>
    </location>
</feature>
<name>A0A9X2F0H9_9SPHI</name>
<sequence length="265" mass="29698">MDLIHQFLGSDLKAASLIILNLIVIESLLSVDNAAVLATMVMDLPKEERNRALRYGIFGAYFFRGVCLLLATWLVKIWWLKPLGGLYLLYLAYGYFKGKSTPEKEDDLIDKKGNWFYTITVGTIGNFWATVALVEVMDLAFSIDNVFAAVAFTDNIYLICTGVFIGILAMRFVAQGFVKLMEKFSFLETIAFIVIAVLGLKLSVSLFTHFYPENSIAKAIDSEHADLFVSLFTVAIFVVPVVTSILFNFPKRNTTVPQEEEELIA</sequence>
<dbReference type="EMBL" id="JAMWYS010000009">
    <property type="protein sequence ID" value="MCO4291815.1"/>
    <property type="molecule type" value="Genomic_DNA"/>
</dbReference>